<proteinExistence type="predicted"/>
<evidence type="ECO:0000256" key="1">
    <source>
        <dbReference type="SAM" id="Phobius"/>
    </source>
</evidence>
<dbReference type="EMBL" id="JBHTLJ010000004">
    <property type="protein sequence ID" value="MFD1163346.1"/>
    <property type="molecule type" value="Genomic_DNA"/>
</dbReference>
<evidence type="ECO:0000259" key="2">
    <source>
        <dbReference type="Pfam" id="PF26626"/>
    </source>
</evidence>
<dbReference type="InterPro" id="IPR058065">
    <property type="entry name" value="LIC_10190-like"/>
</dbReference>
<feature type="transmembrane region" description="Helical" evidence="1">
    <location>
        <begin position="373"/>
        <end position="390"/>
    </location>
</feature>
<feature type="transmembrane region" description="Helical" evidence="1">
    <location>
        <begin position="396"/>
        <end position="414"/>
    </location>
</feature>
<dbReference type="InterPro" id="IPR058514">
    <property type="entry name" value="DUF8201"/>
</dbReference>
<keyword evidence="1" id="KW-0812">Transmembrane</keyword>
<feature type="transmembrane region" description="Helical" evidence="1">
    <location>
        <begin position="421"/>
        <end position="438"/>
    </location>
</feature>
<sequence length="564" mass="66294">MLLIFLSWIYIFITAKNLGILFTKILKINRCNPVILQVLGLFFYAVISSFFAFFIRIHIEYYVFILCLNILLTYSYRETIKTYWYIVLHAFKHLKIPYKILYLFLFVIILAQSSTMPYLIDNETYYIQTIKWINEFGYVKGLANVHMFLGQNSSWHMLQAGFNFPFLSDFYNDLNGFLFVIFSFLAIEKLSHYSNRENIQDFGLGLILLFSLFFMQFINAPSPDLIVFLITPYIFYLFITKYKNISANDFKIILSLMLFLCLVKVTMVLLSVLVLILFIKNYTILKKDMWPYSFLSITVLGLFIAKNTIISGYVLYPISQIDMVDFDWKAPKELLEFYKLGTYLEGMSNMDVSQLDFFEKVKVWLTLPKLDGLFNKVFVVLLIIFPWIAYKNKDKSSLFIIYILAILQLVLLWFTSPQYRFFFVFVAFLAIQVIVTFIKNKKVGLYLVSMAIVLSAIPVFITINLNAFTNNNFAMALNTFQLKNIIIPEKNTKTETTYTKHIIDDFEFYSPSEDAFFWVTGNGDLPCVNKKQIDYIKYYYNYVPQKRTDNLKDGFKSILVEKIP</sequence>
<feature type="transmembrane region" description="Helical" evidence="1">
    <location>
        <begin position="291"/>
        <end position="316"/>
    </location>
</feature>
<dbReference type="RefSeq" id="WP_311941677.1">
    <property type="nucleotide sequence ID" value="NZ_JAVSCK010000004.1"/>
</dbReference>
<evidence type="ECO:0000313" key="3">
    <source>
        <dbReference type="EMBL" id="MFD1163346.1"/>
    </source>
</evidence>
<comment type="caution">
    <text evidence="3">The sequence shown here is derived from an EMBL/GenBank/DDBJ whole genome shotgun (WGS) entry which is preliminary data.</text>
</comment>
<keyword evidence="1" id="KW-1133">Transmembrane helix</keyword>
<dbReference type="NCBIfam" id="NF047510">
    <property type="entry name" value="LIC_10190_fam"/>
    <property type="match status" value="1"/>
</dbReference>
<gene>
    <name evidence="3" type="ORF">ACFQ2E_13000</name>
</gene>
<feature type="transmembrane region" description="Helical" evidence="1">
    <location>
        <begin position="61"/>
        <end position="79"/>
    </location>
</feature>
<feature type="transmembrane region" description="Helical" evidence="1">
    <location>
        <begin position="444"/>
        <end position="465"/>
    </location>
</feature>
<feature type="transmembrane region" description="Helical" evidence="1">
    <location>
        <begin position="170"/>
        <end position="187"/>
    </location>
</feature>
<dbReference type="Pfam" id="PF26626">
    <property type="entry name" value="DUF8201"/>
    <property type="match status" value="1"/>
</dbReference>
<feature type="transmembrane region" description="Helical" evidence="1">
    <location>
        <begin position="6"/>
        <end position="22"/>
    </location>
</feature>
<evidence type="ECO:0000313" key="4">
    <source>
        <dbReference type="Proteomes" id="UP001597163"/>
    </source>
</evidence>
<feature type="transmembrane region" description="Helical" evidence="1">
    <location>
        <begin position="199"/>
        <end position="219"/>
    </location>
</feature>
<feature type="transmembrane region" description="Helical" evidence="1">
    <location>
        <begin position="100"/>
        <end position="120"/>
    </location>
</feature>
<feature type="domain" description="DUF8201" evidence="2">
    <location>
        <begin position="1"/>
        <end position="426"/>
    </location>
</feature>
<accession>A0ABW3REA6</accession>
<keyword evidence="1" id="KW-0472">Membrane</keyword>
<feature type="transmembrane region" description="Helical" evidence="1">
    <location>
        <begin position="254"/>
        <end position="279"/>
    </location>
</feature>
<feature type="transmembrane region" description="Helical" evidence="1">
    <location>
        <begin position="225"/>
        <end position="242"/>
    </location>
</feature>
<reference evidence="4" key="1">
    <citation type="journal article" date="2019" name="Int. J. Syst. Evol. Microbiol.">
        <title>The Global Catalogue of Microorganisms (GCM) 10K type strain sequencing project: providing services to taxonomists for standard genome sequencing and annotation.</title>
        <authorList>
            <consortium name="The Broad Institute Genomics Platform"/>
            <consortium name="The Broad Institute Genome Sequencing Center for Infectious Disease"/>
            <person name="Wu L."/>
            <person name="Ma J."/>
        </authorList>
    </citation>
    <scope>NUCLEOTIDE SEQUENCE [LARGE SCALE GENOMIC DNA]</scope>
    <source>
        <strain evidence="4">CCUG 63246</strain>
    </source>
</reference>
<feature type="transmembrane region" description="Helical" evidence="1">
    <location>
        <begin position="34"/>
        <end position="55"/>
    </location>
</feature>
<dbReference type="Proteomes" id="UP001597163">
    <property type="component" value="Unassembled WGS sequence"/>
</dbReference>
<keyword evidence="4" id="KW-1185">Reference proteome</keyword>
<name>A0ABW3REA6_9FLAO</name>
<protein>
    <submittedName>
        <fullName evidence="3">LIC_10190 family membrane protein</fullName>
    </submittedName>
</protein>
<organism evidence="3 4">
    <name type="scientific">Hwangdonia seohaensis</name>
    <dbReference type="NCBI Taxonomy" id="1240727"/>
    <lineage>
        <taxon>Bacteria</taxon>
        <taxon>Pseudomonadati</taxon>
        <taxon>Bacteroidota</taxon>
        <taxon>Flavobacteriia</taxon>
        <taxon>Flavobacteriales</taxon>
        <taxon>Flavobacteriaceae</taxon>
        <taxon>Hwangdonia</taxon>
    </lineage>
</organism>